<dbReference type="OrthoDB" id="7874292at2"/>
<dbReference type="EMBL" id="FWFS01000009">
    <property type="protein sequence ID" value="SLN55267.1"/>
    <property type="molecule type" value="Genomic_DNA"/>
</dbReference>
<organism evidence="4 5">
    <name type="scientific">Aquimixticola soesokkakensis</name>
    <dbReference type="NCBI Taxonomy" id="1519096"/>
    <lineage>
        <taxon>Bacteria</taxon>
        <taxon>Pseudomonadati</taxon>
        <taxon>Pseudomonadota</taxon>
        <taxon>Alphaproteobacteria</taxon>
        <taxon>Rhodobacterales</taxon>
        <taxon>Paracoccaceae</taxon>
        <taxon>Aquimixticola</taxon>
    </lineage>
</organism>
<proteinExistence type="predicted"/>
<sequence length="118" mass="13322">MQALIVEDDPNLRFMWEETLEGEGFEVLSVDSCRLAMQALLRRPFDLVVLDLFVADGNTIALSDWVKIRTPATKMIMLTGSDVFLNNEHFETASSPDWFLRKPVQAKDLAAMANYLVG</sequence>
<dbReference type="AlphaFoldDB" id="A0A1Y5T3X5"/>
<dbReference type="InterPro" id="IPR011006">
    <property type="entry name" value="CheY-like_superfamily"/>
</dbReference>
<dbReference type="Gene3D" id="3.40.50.2300">
    <property type="match status" value="1"/>
</dbReference>
<reference evidence="4 5" key="1">
    <citation type="submission" date="2017-03" db="EMBL/GenBank/DDBJ databases">
        <authorList>
            <person name="Afonso C.L."/>
            <person name="Miller P.J."/>
            <person name="Scott M.A."/>
            <person name="Spackman E."/>
            <person name="Goraichik I."/>
            <person name="Dimitrov K.M."/>
            <person name="Suarez D.L."/>
            <person name="Swayne D.E."/>
        </authorList>
    </citation>
    <scope>NUCLEOTIDE SEQUENCE [LARGE SCALE GENOMIC DNA]</scope>
    <source>
        <strain evidence="4 5">CECT 8620</strain>
    </source>
</reference>
<gene>
    <name evidence="4" type="ORF">AQS8620_02427</name>
</gene>
<dbReference type="InterPro" id="IPR050595">
    <property type="entry name" value="Bact_response_regulator"/>
</dbReference>
<feature type="modified residue" description="4-aspartylphosphate" evidence="2">
    <location>
        <position position="51"/>
    </location>
</feature>
<dbReference type="SMART" id="SM00448">
    <property type="entry name" value="REC"/>
    <property type="match status" value="1"/>
</dbReference>
<dbReference type="PANTHER" id="PTHR44591:SF3">
    <property type="entry name" value="RESPONSE REGULATORY DOMAIN-CONTAINING PROTEIN"/>
    <property type="match status" value="1"/>
</dbReference>
<dbReference type="PANTHER" id="PTHR44591">
    <property type="entry name" value="STRESS RESPONSE REGULATOR PROTEIN 1"/>
    <property type="match status" value="1"/>
</dbReference>
<evidence type="ECO:0000256" key="2">
    <source>
        <dbReference type="PROSITE-ProRule" id="PRU00169"/>
    </source>
</evidence>
<dbReference type="CDD" id="cd00156">
    <property type="entry name" value="REC"/>
    <property type="match status" value="1"/>
</dbReference>
<feature type="domain" description="Response regulatory" evidence="3">
    <location>
        <begin position="2"/>
        <end position="117"/>
    </location>
</feature>
<dbReference type="GO" id="GO:0000160">
    <property type="term" value="P:phosphorelay signal transduction system"/>
    <property type="evidence" value="ECO:0007669"/>
    <property type="project" value="InterPro"/>
</dbReference>
<evidence type="ECO:0000313" key="4">
    <source>
        <dbReference type="EMBL" id="SLN55267.1"/>
    </source>
</evidence>
<protein>
    <submittedName>
        <fullName evidence="4">Osmolarity response regulator</fullName>
    </submittedName>
</protein>
<keyword evidence="1 2" id="KW-0597">Phosphoprotein</keyword>
<dbReference type="Proteomes" id="UP000193862">
    <property type="component" value="Unassembled WGS sequence"/>
</dbReference>
<evidence type="ECO:0000313" key="5">
    <source>
        <dbReference type="Proteomes" id="UP000193862"/>
    </source>
</evidence>
<dbReference type="InterPro" id="IPR001789">
    <property type="entry name" value="Sig_transdc_resp-reg_receiver"/>
</dbReference>
<evidence type="ECO:0000256" key="1">
    <source>
        <dbReference type="ARBA" id="ARBA00022553"/>
    </source>
</evidence>
<dbReference type="Pfam" id="PF00072">
    <property type="entry name" value="Response_reg"/>
    <property type="match status" value="1"/>
</dbReference>
<name>A0A1Y5T3X5_9RHOB</name>
<keyword evidence="5" id="KW-1185">Reference proteome</keyword>
<evidence type="ECO:0000259" key="3">
    <source>
        <dbReference type="PROSITE" id="PS50110"/>
    </source>
</evidence>
<accession>A0A1Y5T3X5</accession>
<dbReference type="RefSeq" id="WP_085837152.1">
    <property type="nucleotide sequence ID" value="NZ_FWFS01000009.1"/>
</dbReference>
<dbReference type="PROSITE" id="PS50110">
    <property type="entry name" value="RESPONSE_REGULATORY"/>
    <property type="match status" value="1"/>
</dbReference>
<dbReference type="SUPFAM" id="SSF52172">
    <property type="entry name" value="CheY-like"/>
    <property type="match status" value="1"/>
</dbReference>